<protein>
    <submittedName>
        <fullName evidence="1">CSON005600 protein</fullName>
    </submittedName>
</protein>
<sequence>MSHKINLTLPVRCEHYEFKLVEELVLAAHPVSAHFGKICVIGYHGINEATGEHSLYSLSYLEGGGKSETSLDLPDHTLSIRLQFQPEVFETQIPNNSKRHVKISGELYYRSKLTQEHSQPRNFIVQLQKEQHNLEKLHNLPKMQFSDMDDPKMHPLIKEELIKLVELIKAQYEPLIVVHWIDNLTEENARNLIFANLKVRAMRQKMKMKKHG</sequence>
<dbReference type="OMA" id="IFANLKV"/>
<dbReference type="EMBL" id="UFQT01002195">
    <property type="protein sequence ID" value="SSX32898.1"/>
    <property type="molecule type" value="Genomic_DNA"/>
</dbReference>
<evidence type="ECO:0000313" key="2">
    <source>
        <dbReference type="EMBL" id="SSX32898.1"/>
    </source>
</evidence>
<reference evidence="2" key="2">
    <citation type="submission" date="2018-07" db="EMBL/GenBank/DDBJ databases">
        <authorList>
            <person name="Quirk P.G."/>
            <person name="Krulwich T.A."/>
        </authorList>
    </citation>
    <scope>NUCLEOTIDE SEQUENCE</scope>
</reference>
<name>A0A336L6M0_CULSO</name>
<proteinExistence type="predicted"/>
<dbReference type="AlphaFoldDB" id="A0A336L6M0"/>
<reference evidence="1" key="1">
    <citation type="submission" date="2018-04" db="EMBL/GenBank/DDBJ databases">
        <authorList>
            <person name="Go L.Y."/>
            <person name="Mitchell J.A."/>
        </authorList>
    </citation>
    <scope>NUCLEOTIDE SEQUENCE</scope>
    <source>
        <tissue evidence="1">Whole organism</tissue>
    </source>
</reference>
<dbReference type="VEuPathDB" id="VectorBase:CSON005600"/>
<accession>A0A336L6M0</accession>
<organism evidence="1">
    <name type="scientific">Culicoides sonorensis</name>
    <name type="common">Biting midge</name>
    <dbReference type="NCBI Taxonomy" id="179676"/>
    <lineage>
        <taxon>Eukaryota</taxon>
        <taxon>Metazoa</taxon>
        <taxon>Ecdysozoa</taxon>
        <taxon>Arthropoda</taxon>
        <taxon>Hexapoda</taxon>
        <taxon>Insecta</taxon>
        <taxon>Pterygota</taxon>
        <taxon>Neoptera</taxon>
        <taxon>Endopterygota</taxon>
        <taxon>Diptera</taxon>
        <taxon>Nematocera</taxon>
        <taxon>Chironomoidea</taxon>
        <taxon>Ceratopogonidae</taxon>
        <taxon>Ceratopogoninae</taxon>
        <taxon>Culicoides</taxon>
        <taxon>Monoculicoides</taxon>
    </lineage>
</organism>
<gene>
    <name evidence="1" type="primary">CSON005600</name>
</gene>
<dbReference type="EMBL" id="UFQS01002195">
    <property type="protein sequence ID" value="SSX13468.1"/>
    <property type="molecule type" value="Genomic_DNA"/>
</dbReference>
<evidence type="ECO:0000313" key="1">
    <source>
        <dbReference type="EMBL" id="SSX13468.1"/>
    </source>
</evidence>